<keyword evidence="2 4" id="KW-0175">Coiled coil</keyword>
<keyword evidence="7" id="KW-1185">Reference proteome</keyword>
<dbReference type="PANTHER" id="PTHR24129:SF1">
    <property type="entry name" value="UVEAL AUTOANTIGEN WITH COILED-COIL DOMAINS AND ANKYRIN REPEATS"/>
    <property type="match status" value="1"/>
</dbReference>
<feature type="region of interest" description="Disordered" evidence="5">
    <location>
        <begin position="394"/>
        <end position="439"/>
    </location>
</feature>
<dbReference type="Gene3D" id="1.10.287.1490">
    <property type="match status" value="1"/>
</dbReference>
<evidence type="ECO:0000256" key="1">
    <source>
        <dbReference type="ARBA" id="ARBA00022737"/>
    </source>
</evidence>
<feature type="repeat" description="ANK" evidence="3">
    <location>
        <begin position="184"/>
        <end position="216"/>
    </location>
</feature>
<accession>A0ABQ9CS49</accession>
<dbReference type="Gene3D" id="1.25.40.20">
    <property type="entry name" value="Ankyrin repeat-containing domain"/>
    <property type="match status" value="2"/>
</dbReference>
<dbReference type="InterPro" id="IPR036770">
    <property type="entry name" value="Ankyrin_rpt-contain_sf"/>
</dbReference>
<organism evidence="6 7">
    <name type="scientific">Willisornis vidua</name>
    <name type="common">Xingu scale-backed antbird</name>
    <dbReference type="NCBI Taxonomy" id="1566151"/>
    <lineage>
        <taxon>Eukaryota</taxon>
        <taxon>Metazoa</taxon>
        <taxon>Chordata</taxon>
        <taxon>Craniata</taxon>
        <taxon>Vertebrata</taxon>
        <taxon>Euteleostomi</taxon>
        <taxon>Archelosauria</taxon>
        <taxon>Archosauria</taxon>
        <taxon>Dinosauria</taxon>
        <taxon>Saurischia</taxon>
        <taxon>Theropoda</taxon>
        <taxon>Coelurosauria</taxon>
        <taxon>Aves</taxon>
        <taxon>Neognathae</taxon>
        <taxon>Neoaves</taxon>
        <taxon>Telluraves</taxon>
        <taxon>Australaves</taxon>
        <taxon>Passeriformes</taxon>
        <taxon>Thamnophilidae</taxon>
        <taxon>Willisornis</taxon>
    </lineage>
</organism>
<evidence type="ECO:0000256" key="3">
    <source>
        <dbReference type="PROSITE-ProRule" id="PRU00023"/>
    </source>
</evidence>
<comment type="caution">
    <text evidence="6">The sequence shown here is derived from an EMBL/GenBank/DDBJ whole genome shotgun (WGS) entry which is preliminary data.</text>
</comment>
<dbReference type="EMBL" id="WHWB01034564">
    <property type="protein sequence ID" value="KAJ7408132.1"/>
    <property type="molecule type" value="Genomic_DNA"/>
</dbReference>
<evidence type="ECO:0000256" key="5">
    <source>
        <dbReference type="SAM" id="MobiDB-lite"/>
    </source>
</evidence>
<dbReference type="Pfam" id="PF12796">
    <property type="entry name" value="Ank_2"/>
    <property type="match status" value="1"/>
</dbReference>
<dbReference type="PANTHER" id="PTHR24129">
    <property type="entry name" value="ANKYCORBIN"/>
    <property type="match status" value="1"/>
</dbReference>
<feature type="coiled-coil region" evidence="4">
    <location>
        <begin position="320"/>
        <end position="371"/>
    </location>
</feature>
<dbReference type="PRINTS" id="PR01415">
    <property type="entry name" value="ANKYRIN"/>
</dbReference>
<keyword evidence="1" id="KW-0677">Repeat</keyword>
<feature type="coiled-coil region" evidence="4">
    <location>
        <begin position="1295"/>
        <end position="1377"/>
    </location>
</feature>
<dbReference type="InterPro" id="IPR042420">
    <property type="entry name" value="RAI14/UACA"/>
</dbReference>
<reference evidence="6" key="1">
    <citation type="submission" date="2019-10" db="EMBL/GenBank/DDBJ databases">
        <authorList>
            <person name="Soares A.E.R."/>
            <person name="Aleixo A."/>
            <person name="Schneider P."/>
            <person name="Miyaki C.Y."/>
            <person name="Schneider M.P."/>
            <person name="Mello C."/>
            <person name="Vasconcelos A.T.R."/>
        </authorList>
    </citation>
    <scope>NUCLEOTIDE SEQUENCE</scope>
    <source>
        <tissue evidence="6">Muscle</tissue>
    </source>
</reference>
<feature type="repeat" description="ANK" evidence="3">
    <location>
        <begin position="118"/>
        <end position="150"/>
    </location>
</feature>
<dbReference type="Proteomes" id="UP001145742">
    <property type="component" value="Unassembled WGS sequence"/>
</dbReference>
<evidence type="ECO:0000313" key="7">
    <source>
        <dbReference type="Proteomes" id="UP001145742"/>
    </source>
</evidence>
<feature type="repeat" description="ANK" evidence="3">
    <location>
        <begin position="85"/>
        <end position="117"/>
    </location>
</feature>
<feature type="repeat" description="ANK" evidence="3">
    <location>
        <begin position="151"/>
        <end position="183"/>
    </location>
</feature>
<sequence>MHHEPLLCSPPPASQGLRCQKIAQGCSDCLRVVYRIFGLWQDFHVNPDWNKYDDRLMKAAERGDVEKVSSILAKKGVSPTKLDVEGRSAFHVVASKGNLDCLNTILLHGVDITATDAAGRNALHLAAKYGHALCLQKLLQYNCPTENVDLQGRTALHDAAMSDCPSSIQLLCDHGAAVNSKDGDGRTPLVLATQMCRPTVCQLLIDRGADVNARDKQNRTALMLGCEYGCRDAVQVLLRNGADVSLTDGLGHDCAYYARIGDNIDILALIKAALEDPGKGRDSMKKVQAEQKITSMSQKWSRGFVQEEGNVKLYQKEHNAQGLELENQDLKGRMREVQEEQRMLLDRISGLQMQLNEKDELKRILTTKEKQQEESLRTIEALRAKLRYYEGDSVGSGSNFGNRKEESVVKQGQAVESQSRSMLRPLELSLPVQSPSSEKETLKKELENLRSCFGAAKEEISKLQRELSLKASECKALASECERTKVESDGQIKQLEDALKDVQKRMFDSEGKVKQMQSHFLALKDHLTNEVAAGSTRVTEELKEQLKEMKAKYEGASAEVGKLRNQIKQNELLVGEFKRDEGRLVEENKRLQKELVKLEMERDKRERNVTELEGQLRETAAKLAQSVTAERFENMKSLLSNEVSEKARKLSEVEGERQELQAEVLLLKRECESQKAALAQQVRPEEHEHVRSGLEQRNEELGKEIAEVSHKNEALQKDLERLQAENKTLKQQVQVLKTEIKSQNVPLKIHEELKKTNDLAVEDLTKKLFEITKKYNESKAEAEKLLAEKNNLSENIGHFQAVYVSPEQHKKEVEALKSHGSELEKQLVELQKKYDDEQAKVCKLVCENTDIRETLRDRYVLATTHEEVKTVLNNTLEKTNGELSDLKGKIGEIKQEFLRVNEENGALKNKVKLLENQLKTEYISVKDHESAVNTLKESVHELQENNAVVRAEYQRGQEEILQLHAEIEAQKKELDTIQECIKSKYAPVASFKDREQSFEATVKELRAQLQEQEQKCRESGEEARKFKEENEKLRDGFLSIQNDLQKNSILAEKSHEMEKMFVSKMEELNEQLRGLVWKYRGQEQEGGELQDRAREPRALQPQHLSGEHMEALKEALGHTVEDLKEALRSKKECYDQETLKVEELQQELSALQKSSVPLVEHTQMKEMLEREITAIKSSLREKEEENQAKSEEMSKLQAELQLSQHAVRELGSREVVAVAEYTSMKSSLEAQVSSMAEDLSSMSRKYEEVCEEAVQARRSELALKEEKELLQLRSCSIEQEIKDQKERCDKSLTTIIDLQKRIQESAKQVEAKDNKITELLNDVERLKQALNGLSQLTYTGIPSKRQNQQVEMLQNQVKTLQQQLADAKRQHQEVVSVYRTHLLSAVQAWGVQTEQLIKLHSRSESGTMWVMQIETQNFYRLILQGESTPVTPTPTRTSCLSVGRFGEYSGEDFKNSQQGIKLEFYNLVGNLRSLFSSLGAPLGPARSSEVSLESPPGSAAVPVCPAVLALAPGLSRAPSQSCAPWAVFQVFWGMSQVFWLWDRDHSQCVLVPVGHQQYKCASSVILSLLLLEQQEQAVPSSQLLLATVGAEVAPALALQQGENRGYLAWH</sequence>
<dbReference type="InterPro" id="IPR002110">
    <property type="entry name" value="Ankyrin_rpt"/>
</dbReference>
<gene>
    <name evidence="6" type="primary">UACA</name>
    <name evidence="6" type="ORF">WISP_122547</name>
</gene>
<evidence type="ECO:0000313" key="6">
    <source>
        <dbReference type="EMBL" id="KAJ7408132.1"/>
    </source>
</evidence>
<name>A0ABQ9CS49_9PASS</name>
<protein>
    <submittedName>
        <fullName evidence="6">Uveal autoantigen with coiled-coil domain and ankyrin repeats</fullName>
    </submittedName>
</protein>
<proteinExistence type="predicted"/>
<evidence type="ECO:0000256" key="4">
    <source>
        <dbReference type="SAM" id="Coils"/>
    </source>
</evidence>
<feature type="coiled-coil region" evidence="4">
    <location>
        <begin position="876"/>
        <end position="1029"/>
    </location>
</feature>
<dbReference type="SMART" id="SM00248">
    <property type="entry name" value="ANK"/>
    <property type="match status" value="6"/>
</dbReference>
<dbReference type="SUPFAM" id="SSF48403">
    <property type="entry name" value="Ankyrin repeat"/>
    <property type="match status" value="1"/>
</dbReference>
<feature type="coiled-coil region" evidence="4">
    <location>
        <begin position="1127"/>
        <end position="1206"/>
    </location>
</feature>
<evidence type="ECO:0000256" key="2">
    <source>
        <dbReference type="ARBA" id="ARBA00023054"/>
    </source>
</evidence>
<feature type="coiled-coil region" evidence="4">
    <location>
        <begin position="439"/>
        <end position="840"/>
    </location>
</feature>
<keyword evidence="3" id="KW-0040">ANK repeat</keyword>
<dbReference type="PROSITE" id="PS50088">
    <property type="entry name" value="ANK_REPEAT"/>
    <property type="match status" value="5"/>
</dbReference>
<dbReference type="Pfam" id="PF00023">
    <property type="entry name" value="Ank"/>
    <property type="match status" value="2"/>
</dbReference>
<feature type="repeat" description="ANK" evidence="3">
    <location>
        <begin position="217"/>
        <end position="249"/>
    </location>
</feature>
<dbReference type="PROSITE" id="PS50297">
    <property type="entry name" value="ANK_REP_REGION"/>
    <property type="match status" value="4"/>
</dbReference>